<dbReference type="InterPro" id="IPR026591">
    <property type="entry name" value="Sirtuin_cat_small_dom_sf"/>
</dbReference>
<dbReference type="InterPro" id="IPR050134">
    <property type="entry name" value="NAD-dep_sirtuin_deacylases"/>
</dbReference>
<accession>K5VML1</accession>
<evidence type="ECO:0000313" key="8">
    <source>
        <dbReference type="EMBL" id="EKM75664.1"/>
    </source>
</evidence>
<name>K5VML1_AGABU</name>
<dbReference type="PANTHER" id="PTHR11085:SF10">
    <property type="entry name" value="NAD-DEPENDENT PROTEIN DEACYLASE SIRTUIN-5, MITOCHONDRIAL-RELATED"/>
    <property type="match status" value="1"/>
</dbReference>
<dbReference type="InterPro" id="IPR026590">
    <property type="entry name" value="Ssirtuin_cat_dom"/>
</dbReference>
<evidence type="ECO:0000256" key="5">
    <source>
        <dbReference type="ARBA" id="ARBA00023128"/>
    </source>
</evidence>
<dbReference type="Pfam" id="PF02146">
    <property type="entry name" value="SIR2"/>
    <property type="match status" value="2"/>
</dbReference>
<dbReference type="GO" id="GO:0070403">
    <property type="term" value="F:NAD+ binding"/>
    <property type="evidence" value="ECO:0007669"/>
    <property type="project" value="InterPro"/>
</dbReference>
<keyword evidence="5" id="KW-0496">Mitochondrion</keyword>
<dbReference type="PANTHER" id="PTHR11085">
    <property type="entry name" value="NAD-DEPENDENT PROTEIN DEACYLASE SIRTUIN-5, MITOCHONDRIAL-RELATED"/>
    <property type="match status" value="1"/>
</dbReference>
<dbReference type="GO" id="GO:0005739">
    <property type="term" value="C:mitochondrion"/>
    <property type="evidence" value="ECO:0007669"/>
    <property type="project" value="UniProtKB-SubCell"/>
</dbReference>
<keyword evidence="9" id="KW-1185">Reference proteome</keyword>
<dbReference type="STRING" id="597362.K5VML1"/>
<evidence type="ECO:0000256" key="2">
    <source>
        <dbReference type="ARBA" id="ARBA00006924"/>
    </source>
</evidence>
<dbReference type="Gene3D" id="3.30.1600.10">
    <property type="entry name" value="SIR2/SIRT2 'Small Domain"/>
    <property type="match status" value="1"/>
</dbReference>
<sequence>MPSSDPESFRTALTRAKNVLILSGAGLSAGSGIATYRNAENSLWSNFDPKKYATLEAFKDDPVGLWTFYHRRRSEYLLAKPNPAHYALGLLAHPPVLARIAPCHSLSRPSSIRHITQNIDALALRVIESLPSDANVVNMSSSQSSRIEEAIIEMHGDIFVTRCISCQHINRSYEPQLASTLAHLELQSQPSMKHDGIITVDQLPKCGGDAWAGSNRYGRCGGLLRPEVVWFGEVPPQSGEIARMMSTCDMLLVVGTSSIVRPAADYAAQVKKNGGIVAVFNLGYSKGAEEADFLFIGPCEETLPEVLQVKKDIEEVWPEAYDMEKV</sequence>
<protein>
    <recommendedName>
        <fullName evidence="7">Deacetylase sirtuin-type domain-containing protein</fullName>
    </recommendedName>
</protein>
<dbReference type="InParanoid" id="K5VML1"/>
<feature type="binding site" evidence="6">
    <location>
        <position position="220"/>
    </location>
    <ligand>
        <name>Zn(2+)</name>
        <dbReference type="ChEBI" id="CHEBI:29105"/>
    </ligand>
</feature>
<comment type="similarity">
    <text evidence="2">Belongs to the sirtuin family. Class I subfamily.</text>
</comment>
<evidence type="ECO:0000256" key="6">
    <source>
        <dbReference type="PROSITE-ProRule" id="PRU00236"/>
    </source>
</evidence>
<keyword evidence="6" id="KW-0479">Metal-binding</keyword>
<dbReference type="InterPro" id="IPR029035">
    <property type="entry name" value="DHS-like_NAD/FAD-binding_dom"/>
</dbReference>
<gene>
    <name evidence="8" type="ORF">AGABI1DRAFT_79637</name>
</gene>
<evidence type="ECO:0000313" key="9">
    <source>
        <dbReference type="Proteomes" id="UP000008493"/>
    </source>
</evidence>
<dbReference type="GO" id="GO:0046872">
    <property type="term" value="F:metal ion binding"/>
    <property type="evidence" value="ECO:0007669"/>
    <property type="project" value="UniProtKB-KW"/>
</dbReference>
<dbReference type="AlphaFoldDB" id="K5VML1"/>
<keyword evidence="3" id="KW-0808">Transferase</keyword>
<feature type="binding site" evidence="6">
    <location>
        <position position="163"/>
    </location>
    <ligand>
        <name>Zn(2+)</name>
        <dbReference type="ChEBI" id="CHEBI:29105"/>
    </ligand>
</feature>
<proteinExistence type="inferred from homology"/>
<dbReference type="Proteomes" id="UP000008493">
    <property type="component" value="Unassembled WGS sequence"/>
</dbReference>
<evidence type="ECO:0000256" key="3">
    <source>
        <dbReference type="ARBA" id="ARBA00022679"/>
    </source>
</evidence>
<dbReference type="SUPFAM" id="SSF52467">
    <property type="entry name" value="DHS-like NAD/FAD-binding domain"/>
    <property type="match status" value="1"/>
</dbReference>
<dbReference type="EMBL" id="JH971410">
    <property type="protein sequence ID" value="EKM75664.1"/>
    <property type="molecule type" value="Genomic_DNA"/>
</dbReference>
<keyword evidence="6" id="KW-0862">Zinc</keyword>
<reference evidence="9" key="1">
    <citation type="journal article" date="2012" name="Proc. Natl. Acad. Sci. U.S.A.">
        <title>Genome sequence of the button mushroom Agaricus bisporus reveals mechanisms governing adaptation to a humic-rich ecological niche.</title>
        <authorList>
            <person name="Morin E."/>
            <person name="Kohler A."/>
            <person name="Baker A.R."/>
            <person name="Foulongne-Oriol M."/>
            <person name="Lombard V."/>
            <person name="Nagy L.G."/>
            <person name="Ohm R.A."/>
            <person name="Patyshakuliyeva A."/>
            <person name="Brun A."/>
            <person name="Aerts A.L."/>
            <person name="Bailey A.M."/>
            <person name="Billette C."/>
            <person name="Coutinho P.M."/>
            <person name="Deakin G."/>
            <person name="Doddapaneni H."/>
            <person name="Floudas D."/>
            <person name="Grimwood J."/>
            <person name="Hilden K."/>
            <person name="Kuees U."/>
            <person name="LaButti K.M."/>
            <person name="Lapidus A."/>
            <person name="Lindquist E.A."/>
            <person name="Lucas S.M."/>
            <person name="Murat C."/>
            <person name="Riley R.W."/>
            <person name="Salamov A.A."/>
            <person name="Schmutz J."/>
            <person name="Subramanian V."/>
            <person name="Woesten H.A.B."/>
            <person name="Xu J."/>
            <person name="Eastwood D.C."/>
            <person name="Foster G.D."/>
            <person name="Sonnenberg A.S."/>
            <person name="Cullen D."/>
            <person name="de Vries R.P."/>
            <person name="Lundell T."/>
            <person name="Hibbett D.S."/>
            <person name="Henrissat B."/>
            <person name="Burton K.S."/>
            <person name="Kerrigan R.W."/>
            <person name="Challen M.P."/>
            <person name="Grigoriev I.V."/>
            <person name="Martin F."/>
        </authorList>
    </citation>
    <scope>NUCLEOTIDE SEQUENCE [LARGE SCALE GENOMIC DNA]</scope>
    <source>
        <strain evidence="9">JB137-S8 / ATCC MYA-4627 / FGSC 10392</strain>
    </source>
</reference>
<dbReference type="GO" id="GO:0005634">
    <property type="term" value="C:nucleus"/>
    <property type="evidence" value="ECO:0007669"/>
    <property type="project" value="TreeGrafter"/>
</dbReference>
<evidence type="ECO:0000259" key="7">
    <source>
        <dbReference type="PROSITE" id="PS50305"/>
    </source>
</evidence>
<feature type="domain" description="Deacetylase sirtuin-type" evidence="7">
    <location>
        <begin position="1"/>
        <end position="326"/>
    </location>
</feature>
<keyword evidence="4" id="KW-0520">NAD</keyword>
<feature type="binding site" evidence="6">
    <location>
        <position position="206"/>
    </location>
    <ligand>
        <name>Zn(2+)</name>
        <dbReference type="ChEBI" id="CHEBI:29105"/>
    </ligand>
</feature>
<dbReference type="eggNOG" id="KOG2684">
    <property type="taxonomic scope" value="Eukaryota"/>
</dbReference>
<dbReference type="Gene3D" id="3.40.50.1220">
    <property type="entry name" value="TPP-binding domain"/>
    <property type="match status" value="1"/>
</dbReference>
<dbReference type="OrthoDB" id="424302at2759"/>
<dbReference type="KEGG" id="abp:AGABI1DRAFT79637"/>
<evidence type="ECO:0000256" key="4">
    <source>
        <dbReference type="ARBA" id="ARBA00023027"/>
    </source>
</evidence>
<dbReference type="RefSeq" id="XP_007333724.1">
    <property type="nucleotide sequence ID" value="XM_007333662.1"/>
</dbReference>
<organism evidence="8 9">
    <name type="scientific">Agaricus bisporus var. burnettii (strain JB137-S8 / ATCC MYA-4627 / FGSC 10392)</name>
    <name type="common">White button mushroom</name>
    <dbReference type="NCBI Taxonomy" id="597362"/>
    <lineage>
        <taxon>Eukaryota</taxon>
        <taxon>Fungi</taxon>
        <taxon>Dikarya</taxon>
        <taxon>Basidiomycota</taxon>
        <taxon>Agaricomycotina</taxon>
        <taxon>Agaricomycetes</taxon>
        <taxon>Agaricomycetidae</taxon>
        <taxon>Agaricales</taxon>
        <taxon>Agaricineae</taxon>
        <taxon>Agaricaceae</taxon>
        <taxon>Agaricus</taxon>
    </lineage>
</organism>
<dbReference type="InterPro" id="IPR003000">
    <property type="entry name" value="Sirtuin"/>
</dbReference>
<dbReference type="PROSITE" id="PS50305">
    <property type="entry name" value="SIRTUIN"/>
    <property type="match status" value="1"/>
</dbReference>
<comment type="subcellular location">
    <subcellularLocation>
        <location evidence="1">Mitochondrion</location>
    </subcellularLocation>
</comment>
<dbReference type="HOGENOM" id="CLU_023643_3_1_1"/>
<dbReference type="OMA" id="YHYWREL"/>
<feature type="active site" description="Proton acceptor" evidence="6">
    <location>
        <position position="155"/>
    </location>
</feature>
<dbReference type="GO" id="GO:0017136">
    <property type="term" value="F:histone deacetylase activity, NAD-dependent"/>
    <property type="evidence" value="ECO:0007669"/>
    <property type="project" value="TreeGrafter"/>
</dbReference>
<evidence type="ECO:0000256" key="1">
    <source>
        <dbReference type="ARBA" id="ARBA00004173"/>
    </source>
</evidence>
<dbReference type="GeneID" id="18831593"/>
<feature type="binding site" evidence="6">
    <location>
        <position position="166"/>
    </location>
    <ligand>
        <name>Zn(2+)</name>
        <dbReference type="ChEBI" id="CHEBI:29105"/>
    </ligand>
</feature>